<comment type="caution">
    <text evidence="1">The sequence shown here is derived from an EMBL/GenBank/DDBJ whole genome shotgun (WGS) entry which is preliminary data.</text>
</comment>
<organism evidence="1 2">
    <name type="scientific">Rubinisphaera italica</name>
    <dbReference type="NCBI Taxonomy" id="2527969"/>
    <lineage>
        <taxon>Bacteria</taxon>
        <taxon>Pseudomonadati</taxon>
        <taxon>Planctomycetota</taxon>
        <taxon>Planctomycetia</taxon>
        <taxon>Planctomycetales</taxon>
        <taxon>Planctomycetaceae</taxon>
        <taxon>Rubinisphaera</taxon>
    </lineage>
</organism>
<sequence>MNESKLEESWFGAIKNEVLDPILAGILIKLGEASNQVRTALYARNSSAYFQGIVNTCKSAQHLRLHVGNLNKMSDTAKGFAREAIDPVVGSLVDEDLVDETNKIQFRSALENISDRREMLESTNIFVGKS</sequence>
<dbReference type="RefSeq" id="WP_146502907.1">
    <property type="nucleotide sequence ID" value="NZ_SJPG01000001.1"/>
</dbReference>
<gene>
    <name evidence="1" type="ORF">Pan54_15690</name>
</gene>
<dbReference type="AlphaFoldDB" id="A0A5C5XG73"/>
<evidence type="ECO:0000313" key="1">
    <source>
        <dbReference type="EMBL" id="TWT60842.1"/>
    </source>
</evidence>
<evidence type="ECO:0000313" key="2">
    <source>
        <dbReference type="Proteomes" id="UP000316095"/>
    </source>
</evidence>
<reference evidence="1 2" key="1">
    <citation type="submission" date="2019-02" db="EMBL/GenBank/DDBJ databases">
        <title>Deep-cultivation of Planctomycetes and their phenomic and genomic characterization uncovers novel biology.</title>
        <authorList>
            <person name="Wiegand S."/>
            <person name="Jogler M."/>
            <person name="Boedeker C."/>
            <person name="Pinto D."/>
            <person name="Vollmers J."/>
            <person name="Rivas-Marin E."/>
            <person name="Kohn T."/>
            <person name="Peeters S.H."/>
            <person name="Heuer A."/>
            <person name="Rast P."/>
            <person name="Oberbeckmann S."/>
            <person name="Bunk B."/>
            <person name="Jeske O."/>
            <person name="Meyerdierks A."/>
            <person name="Storesund J.E."/>
            <person name="Kallscheuer N."/>
            <person name="Luecker S."/>
            <person name="Lage O.M."/>
            <person name="Pohl T."/>
            <person name="Merkel B.J."/>
            <person name="Hornburger P."/>
            <person name="Mueller R.-W."/>
            <person name="Bruemmer F."/>
            <person name="Labrenz M."/>
            <person name="Spormann A.M."/>
            <person name="Op Den Camp H."/>
            <person name="Overmann J."/>
            <person name="Amann R."/>
            <person name="Jetten M.S.M."/>
            <person name="Mascher T."/>
            <person name="Medema M.H."/>
            <person name="Devos D.P."/>
            <person name="Kaster A.-K."/>
            <person name="Ovreas L."/>
            <person name="Rohde M."/>
            <person name="Galperin M.Y."/>
            <person name="Jogler C."/>
        </authorList>
    </citation>
    <scope>NUCLEOTIDE SEQUENCE [LARGE SCALE GENOMIC DNA]</scope>
    <source>
        <strain evidence="1 2">Pan54</strain>
    </source>
</reference>
<keyword evidence="2" id="KW-1185">Reference proteome</keyword>
<dbReference type="EMBL" id="SJPG01000001">
    <property type="protein sequence ID" value="TWT60842.1"/>
    <property type="molecule type" value="Genomic_DNA"/>
</dbReference>
<protein>
    <submittedName>
        <fullName evidence="1">Uncharacterized protein</fullName>
    </submittedName>
</protein>
<accession>A0A5C5XG73</accession>
<name>A0A5C5XG73_9PLAN</name>
<dbReference type="Proteomes" id="UP000316095">
    <property type="component" value="Unassembled WGS sequence"/>
</dbReference>
<proteinExistence type="predicted"/>